<protein>
    <submittedName>
        <fullName evidence="1">Uncharacterized protein</fullName>
    </submittedName>
</protein>
<accession>A0A2N5KYR2</accession>
<comment type="caution">
    <text evidence="1">The sequence shown here is derived from an EMBL/GenBank/DDBJ whole genome shotgun (WGS) entry which is preliminary data.</text>
</comment>
<evidence type="ECO:0000313" key="2">
    <source>
        <dbReference type="Proteomes" id="UP000235119"/>
    </source>
</evidence>
<name>A0A2N5KYR2_9LACO</name>
<gene>
    <name evidence="1" type="ORF">CYJ79_05370</name>
</gene>
<sequence>MPSVLFRVKSLDGDPLIKIVLNEKEKYELYWLYPFKKCALGEFDNFTEAEVALGQYYGFENIEEVRS</sequence>
<evidence type="ECO:0000313" key="1">
    <source>
        <dbReference type="EMBL" id="PLT11377.1"/>
    </source>
</evidence>
<dbReference type="Proteomes" id="UP000235119">
    <property type="component" value="Unassembled WGS sequence"/>
</dbReference>
<proteinExistence type="predicted"/>
<dbReference type="AlphaFoldDB" id="A0A2N5KYR2"/>
<organism evidence="1 2">
    <name type="scientific">Lactobacillus crispatus</name>
    <dbReference type="NCBI Taxonomy" id="47770"/>
    <lineage>
        <taxon>Bacteria</taxon>
        <taxon>Bacillati</taxon>
        <taxon>Bacillota</taxon>
        <taxon>Bacilli</taxon>
        <taxon>Lactobacillales</taxon>
        <taxon>Lactobacillaceae</taxon>
        <taxon>Lactobacillus</taxon>
    </lineage>
</organism>
<dbReference type="EMBL" id="PKIW01000020">
    <property type="protein sequence ID" value="PLT11377.1"/>
    <property type="molecule type" value="Genomic_DNA"/>
</dbReference>
<dbReference type="RefSeq" id="WP_021355749.1">
    <property type="nucleotide sequence ID" value="NZ_JAAUWJ010000016.1"/>
</dbReference>
<reference evidence="1 2" key="1">
    <citation type="submission" date="2017-12" db="EMBL/GenBank/DDBJ databases">
        <title>Phylogenetic diversity of female urinary microbiome.</title>
        <authorList>
            <person name="Thomas-White K."/>
            <person name="Wolfe A.J."/>
        </authorList>
    </citation>
    <scope>NUCLEOTIDE SEQUENCE [LARGE SCALE GENOMIC DNA]</scope>
    <source>
        <strain evidence="1 2">UMB0085</strain>
    </source>
</reference>